<feature type="signal peptide" evidence="2">
    <location>
        <begin position="1"/>
        <end position="25"/>
    </location>
</feature>
<dbReference type="EMBL" id="AYKH01000007">
    <property type="protein sequence ID" value="ROO28910.1"/>
    <property type="molecule type" value="Genomic_DNA"/>
</dbReference>
<evidence type="ECO:0000256" key="1">
    <source>
        <dbReference type="SAM" id="MobiDB-lite"/>
    </source>
</evidence>
<sequence>MRYRGRTSLILILSLAGVVTAPALAAGLNDHRTPAGRAGSDSLDRGLDSRSRQRDNLSRQLEQNRERLDSASEARRLDRNADDLSERLRRERRNATGAGPY</sequence>
<feature type="compositionally biased region" description="Basic and acidic residues" evidence="1">
    <location>
        <begin position="42"/>
        <end position="89"/>
    </location>
</feature>
<comment type="caution">
    <text evidence="3">The sequence shown here is derived from an EMBL/GenBank/DDBJ whole genome shotgun (WGS) entry which is preliminary data.</text>
</comment>
<dbReference type="RefSeq" id="WP_123630470.1">
    <property type="nucleotide sequence ID" value="NZ_AYKH01000007.1"/>
</dbReference>
<gene>
    <name evidence="3" type="ORF">SAOR_04975</name>
</gene>
<name>A0A423PTH3_9GAMM</name>
<keyword evidence="4" id="KW-1185">Reference proteome</keyword>
<evidence type="ECO:0000313" key="3">
    <source>
        <dbReference type="EMBL" id="ROO28910.1"/>
    </source>
</evidence>
<dbReference type="AlphaFoldDB" id="A0A423PTH3"/>
<protein>
    <submittedName>
        <fullName evidence="3">Uncharacterized protein</fullName>
    </submittedName>
</protein>
<feature type="chain" id="PRO_5018991099" evidence="2">
    <location>
        <begin position="26"/>
        <end position="101"/>
    </location>
</feature>
<feature type="region of interest" description="Disordered" evidence="1">
    <location>
        <begin position="25"/>
        <end position="101"/>
    </location>
</feature>
<dbReference type="Proteomes" id="UP000283993">
    <property type="component" value="Unassembled WGS sequence"/>
</dbReference>
<proteinExistence type="predicted"/>
<organism evidence="3 4">
    <name type="scientific">Salinisphaera orenii MK-B5</name>
    <dbReference type="NCBI Taxonomy" id="856730"/>
    <lineage>
        <taxon>Bacteria</taxon>
        <taxon>Pseudomonadati</taxon>
        <taxon>Pseudomonadota</taxon>
        <taxon>Gammaproteobacteria</taxon>
        <taxon>Salinisphaerales</taxon>
        <taxon>Salinisphaeraceae</taxon>
        <taxon>Salinisphaera</taxon>
    </lineage>
</organism>
<accession>A0A423PTH3</accession>
<evidence type="ECO:0000313" key="4">
    <source>
        <dbReference type="Proteomes" id="UP000283993"/>
    </source>
</evidence>
<evidence type="ECO:0000256" key="2">
    <source>
        <dbReference type="SAM" id="SignalP"/>
    </source>
</evidence>
<keyword evidence="2" id="KW-0732">Signal</keyword>
<reference evidence="3 4" key="1">
    <citation type="submission" date="2013-10" db="EMBL/GenBank/DDBJ databases">
        <title>Salinisphaera orenii MK-B5 Genome Sequencing.</title>
        <authorList>
            <person name="Lai Q."/>
            <person name="Li C."/>
            <person name="Shao Z."/>
        </authorList>
    </citation>
    <scope>NUCLEOTIDE SEQUENCE [LARGE SCALE GENOMIC DNA]</scope>
    <source>
        <strain evidence="3 4">MK-B5</strain>
    </source>
</reference>